<dbReference type="EMBL" id="JADYXP020000012">
    <property type="protein sequence ID" value="KAL0112308.1"/>
    <property type="molecule type" value="Genomic_DNA"/>
</dbReference>
<dbReference type="Proteomes" id="UP001430953">
    <property type="component" value="Unassembled WGS sequence"/>
</dbReference>
<evidence type="ECO:0000313" key="2">
    <source>
        <dbReference type="Proteomes" id="UP001430953"/>
    </source>
</evidence>
<keyword evidence="2" id="KW-1185">Reference proteome</keyword>
<organism evidence="1 2">
    <name type="scientific">Cardiocondyla obscurior</name>
    <dbReference type="NCBI Taxonomy" id="286306"/>
    <lineage>
        <taxon>Eukaryota</taxon>
        <taxon>Metazoa</taxon>
        <taxon>Ecdysozoa</taxon>
        <taxon>Arthropoda</taxon>
        <taxon>Hexapoda</taxon>
        <taxon>Insecta</taxon>
        <taxon>Pterygota</taxon>
        <taxon>Neoptera</taxon>
        <taxon>Endopterygota</taxon>
        <taxon>Hymenoptera</taxon>
        <taxon>Apocrita</taxon>
        <taxon>Aculeata</taxon>
        <taxon>Formicoidea</taxon>
        <taxon>Formicidae</taxon>
        <taxon>Myrmicinae</taxon>
        <taxon>Cardiocondyla</taxon>
    </lineage>
</organism>
<name>A0AAW2F9Y0_9HYME</name>
<protein>
    <submittedName>
        <fullName evidence="1">Uncharacterized protein</fullName>
    </submittedName>
</protein>
<accession>A0AAW2F9Y0</accession>
<sequence length="131" mass="14272">MLSARVLKFTRAKSNIGLVFHRIYVPARISFRLQRAGRASSDQILDPTCCTTGYTVGQSRYARSVGSPGAVTGASRAFSTRDALGNATREILPKGNNRFEICIIKREKLNTRNASISITIAISIRGTSLPN</sequence>
<proteinExistence type="predicted"/>
<dbReference type="AlphaFoldDB" id="A0AAW2F9Y0"/>
<reference evidence="1 2" key="1">
    <citation type="submission" date="2023-03" db="EMBL/GenBank/DDBJ databases">
        <title>High recombination rates correlate with genetic variation in Cardiocondyla obscurior ants.</title>
        <authorList>
            <person name="Errbii M."/>
        </authorList>
    </citation>
    <scope>NUCLEOTIDE SEQUENCE [LARGE SCALE GENOMIC DNA]</scope>
    <source>
        <strain evidence="1">Alpha-2009</strain>
        <tissue evidence="1">Whole body</tissue>
    </source>
</reference>
<comment type="caution">
    <text evidence="1">The sequence shown here is derived from an EMBL/GenBank/DDBJ whole genome shotgun (WGS) entry which is preliminary data.</text>
</comment>
<gene>
    <name evidence="1" type="ORF">PUN28_011974</name>
</gene>
<evidence type="ECO:0000313" key="1">
    <source>
        <dbReference type="EMBL" id="KAL0112308.1"/>
    </source>
</evidence>